<dbReference type="Proteomes" id="UP000184600">
    <property type="component" value="Unassembled WGS sequence"/>
</dbReference>
<dbReference type="InterPro" id="IPR053751">
    <property type="entry name" value="Viral_Major_Capsid_sf"/>
</dbReference>
<dbReference type="RefSeq" id="WP_073579382.1">
    <property type="nucleotide sequence ID" value="NZ_AP024898.1"/>
</dbReference>
<proteinExistence type="predicted"/>
<feature type="domain" description="Viral coat protein P2 N-terminal" evidence="1">
    <location>
        <begin position="5"/>
        <end position="133"/>
    </location>
</feature>
<dbReference type="InterPro" id="IPR041377">
    <property type="entry name" value="P2_N"/>
</dbReference>
<dbReference type="STRING" id="1117707.VQ7734_00187"/>
<dbReference type="OrthoDB" id="6194061at2"/>
<evidence type="ECO:0000313" key="3">
    <source>
        <dbReference type="EMBL" id="SHO54473.1"/>
    </source>
</evidence>
<dbReference type="EMBL" id="FRFG01000003">
    <property type="protein sequence ID" value="SHO54473.1"/>
    <property type="molecule type" value="Genomic_DNA"/>
</dbReference>
<dbReference type="AlphaFoldDB" id="A0A1M7YPB0"/>
<dbReference type="InterPro" id="IPR057915">
    <property type="entry name" value="P2_C"/>
</dbReference>
<accession>A0A1M7YPB0</accession>
<sequence length="274" mass="30623">MSSVMKLNSFTGVGYGEKATLTIPTGPVYEEIFLETNLTPAQIKRVSITLNGDEIIVLDGALMRALEAYKGLSSTEGFYHIPLADITAKTKVGMYYTALVTETGDNIILEVEIADTSGDNAPGIVLKGHATVSTRKTSRRIIVPQIKRQTMQATSTENEFLDLVSGPLISVRRMHFLSDKVNALEIHRDCTKVYDTTRVVEQMRAKRNRRFWQSGMYHFDPIMRCFMISELFKTAHTDELKFTVKTDEAVGSIPIVVESVKVVQPALLPELFRS</sequence>
<evidence type="ECO:0000259" key="2">
    <source>
        <dbReference type="Pfam" id="PF25513"/>
    </source>
</evidence>
<dbReference type="Pfam" id="PF25513">
    <property type="entry name" value="P2_C"/>
    <property type="match status" value="1"/>
</dbReference>
<dbReference type="Gene3D" id="2.60.120.730">
    <property type="match status" value="2"/>
</dbReference>
<reference evidence="4" key="1">
    <citation type="submission" date="2016-12" db="EMBL/GenBank/DDBJ databases">
        <authorList>
            <person name="Rodrigo-Torres L."/>
            <person name="Arahal R.D."/>
            <person name="Lucena T."/>
        </authorList>
    </citation>
    <scope>NUCLEOTIDE SEQUENCE [LARGE SCALE GENOMIC DNA]</scope>
</reference>
<name>A0A1M7YPB0_9VIBR</name>
<protein>
    <submittedName>
        <fullName evidence="3">Uncharacterized protein</fullName>
    </submittedName>
</protein>
<keyword evidence="4" id="KW-1185">Reference proteome</keyword>
<organism evidence="3 4">
    <name type="scientific">Vibrio quintilis</name>
    <dbReference type="NCBI Taxonomy" id="1117707"/>
    <lineage>
        <taxon>Bacteria</taxon>
        <taxon>Pseudomonadati</taxon>
        <taxon>Pseudomonadota</taxon>
        <taxon>Gammaproteobacteria</taxon>
        <taxon>Vibrionales</taxon>
        <taxon>Vibrionaceae</taxon>
        <taxon>Vibrio</taxon>
    </lineage>
</organism>
<gene>
    <name evidence="3" type="ORF">VQ7734_00187</name>
</gene>
<evidence type="ECO:0000259" key="1">
    <source>
        <dbReference type="Pfam" id="PF18628"/>
    </source>
</evidence>
<dbReference type="Pfam" id="PF18628">
    <property type="entry name" value="P2_N"/>
    <property type="match status" value="1"/>
</dbReference>
<feature type="domain" description="Viral coat protein P2 C-terminal" evidence="2">
    <location>
        <begin position="143"/>
        <end position="263"/>
    </location>
</feature>
<evidence type="ECO:0000313" key="4">
    <source>
        <dbReference type="Proteomes" id="UP000184600"/>
    </source>
</evidence>